<evidence type="ECO:0000256" key="12">
    <source>
        <dbReference type="ARBA" id="ARBA00033708"/>
    </source>
</evidence>
<dbReference type="GO" id="GO:0015293">
    <property type="term" value="F:symporter activity"/>
    <property type="evidence" value="ECO:0007669"/>
    <property type="project" value="UniProtKB-KW"/>
</dbReference>
<evidence type="ECO:0000256" key="13">
    <source>
        <dbReference type="RuleBase" id="RU362091"/>
    </source>
</evidence>
<feature type="transmembrane region" description="Helical" evidence="14">
    <location>
        <begin position="6"/>
        <end position="24"/>
    </location>
</feature>
<reference evidence="15 16" key="1">
    <citation type="submission" date="2020-08" db="EMBL/GenBank/DDBJ databases">
        <title>Genomic Encyclopedia of Type Strains, Phase IV (KMG-IV): sequencing the most valuable type-strain genomes for metagenomic binning, comparative biology and taxonomic classification.</title>
        <authorList>
            <person name="Goeker M."/>
        </authorList>
    </citation>
    <scope>NUCLEOTIDE SEQUENCE [LARGE SCALE GENOMIC DNA]</scope>
    <source>
        <strain evidence="15 16">DSM 45385</strain>
    </source>
</reference>
<comment type="caution">
    <text evidence="15">The sequence shown here is derived from an EMBL/GenBank/DDBJ whole genome shotgun (WGS) entry which is preliminary data.</text>
</comment>
<dbReference type="PROSITE" id="PS50283">
    <property type="entry name" value="NA_SOLUT_SYMP_3"/>
    <property type="match status" value="1"/>
</dbReference>
<comment type="similarity">
    <text evidence="2 13">Belongs to the sodium:solute symporter (SSF) (TC 2.A.21) family.</text>
</comment>
<keyword evidence="16" id="KW-1185">Reference proteome</keyword>
<evidence type="ECO:0000256" key="4">
    <source>
        <dbReference type="ARBA" id="ARBA00022475"/>
    </source>
</evidence>
<accession>A0A7W8A0S9</accession>
<evidence type="ECO:0000256" key="1">
    <source>
        <dbReference type="ARBA" id="ARBA00004651"/>
    </source>
</evidence>
<evidence type="ECO:0000256" key="14">
    <source>
        <dbReference type="SAM" id="Phobius"/>
    </source>
</evidence>
<feature type="transmembrane region" description="Helical" evidence="14">
    <location>
        <begin position="344"/>
        <end position="363"/>
    </location>
</feature>
<evidence type="ECO:0000256" key="9">
    <source>
        <dbReference type="ARBA" id="ARBA00023065"/>
    </source>
</evidence>
<sequence>MIILGVALAIFSMIVVGLLVARRVAGDSRNFLVAGRTLALPIVAATLMGQAVDTNATLGATDQAAKLGFWAGATLPLGLALCLLLTGLFFARPMNRMGLTTLPDFFRLRYGRATEVAASVLMITAFAILVAGNLVAGGFLFQKFLGTPYGVGVLIIVAAVLIYTLAGGILSDAYSSIVQMLVTTAASMALLIWVAVTFGLKSDPGMGPLDLGQLSDPAQGAVVNWATLAALGIGDIVAIDFMQRVFAARSPDVARRACFLAAAGTAVVGVPFALVAVSTGHGLLTLLDEAAPVGLSVLVLAGIVSASLSTADGAILGTAAVAVRNVGTVRRVHRPDRADPLLRATRWAMLPVVGGSMLLALRVPQTGVLLTLAFDLMLACLAVPFVLGMFWRRGSSGAALAALTVGLVVRLTLFALTPTMYGAENTLLYVPNTLVGAAFDGWPTFIAVAASLLTYVLVALLRAPAGIRGLDLRVEEAPAER</sequence>
<comment type="catalytic activity">
    <reaction evidence="12">
        <text>L-proline(in) + Na(+)(in) = L-proline(out) + Na(+)(out)</text>
        <dbReference type="Rhea" id="RHEA:28967"/>
        <dbReference type="ChEBI" id="CHEBI:29101"/>
        <dbReference type="ChEBI" id="CHEBI:60039"/>
    </reaction>
</comment>
<feature type="transmembrane region" description="Helical" evidence="14">
    <location>
        <begin position="31"/>
        <end position="49"/>
    </location>
</feature>
<proteinExistence type="inferred from homology"/>
<dbReference type="EMBL" id="JACHIN010000003">
    <property type="protein sequence ID" value="MBB5077417.1"/>
    <property type="molecule type" value="Genomic_DNA"/>
</dbReference>
<dbReference type="Gene3D" id="1.20.1730.10">
    <property type="entry name" value="Sodium/glucose cotransporter"/>
    <property type="match status" value="1"/>
</dbReference>
<evidence type="ECO:0000256" key="11">
    <source>
        <dbReference type="ARBA" id="ARBA00023201"/>
    </source>
</evidence>
<evidence type="ECO:0000256" key="10">
    <source>
        <dbReference type="ARBA" id="ARBA00023136"/>
    </source>
</evidence>
<name>A0A7W8A0S9_9ACTN</name>
<feature type="transmembrane region" description="Helical" evidence="14">
    <location>
        <begin position="116"/>
        <end position="141"/>
    </location>
</feature>
<dbReference type="PANTHER" id="PTHR48086:SF3">
    <property type="entry name" value="SODIUM_PROLINE SYMPORTER"/>
    <property type="match status" value="1"/>
</dbReference>
<keyword evidence="10 14" id="KW-0472">Membrane</keyword>
<feature type="transmembrane region" description="Helical" evidence="14">
    <location>
        <begin position="369"/>
        <end position="391"/>
    </location>
</feature>
<feature type="transmembrane region" description="Helical" evidence="14">
    <location>
        <begin position="441"/>
        <end position="463"/>
    </location>
</feature>
<dbReference type="GO" id="GO:0005886">
    <property type="term" value="C:plasma membrane"/>
    <property type="evidence" value="ECO:0007669"/>
    <property type="project" value="UniProtKB-SubCell"/>
</dbReference>
<keyword evidence="3" id="KW-0813">Transport</keyword>
<feature type="transmembrane region" description="Helical" evidence="14">
    <location>
        <begin position="69"/>
        <end position="91"/>
    </location>
</feature>
<evidence type="ECO:0000256" key="2">
    <source>
        <dbReference type="ARBA" id="ARBA00006434"/>
    </source>
</evidence>
<organism evidence="15 16">
    <name type="scientific">Nonomuraea endophytica</name>
    <dbReference type="NCBI Taxonomy" id="714136"/>
    <lineage>
        <taxon>Bacteria</taxon>
        <taxon>Bacillati</taxon>
        <taxon>Actinomycetota</taxon>
        <taxon>Actinomycetes</taxon>
        <taxon>Streptosporangiales</taxon>
        <taxon>Streptosporangiaceae</taxon>
        <taxon>Nonomuraea</taxon>
    </lineage>
</organism>
<dbReference type="InterPro" id="IPR001734">
    <property type="entry name" value="Na/solute_symporter"/>
</dbReference>
<dbReference type="AlphaFoldDB" id="A0A7W8A0S9"/>
<evidence type="ECO:0000313" key="15">
    <source>
        <dbReference type="EMBL" id="MBB5077417.1"/>
    </source>
</evidence>
<keyword evidence="11" id="KW-0739">Sodium transport</keyword>
<keyword evidence="5 14" id="KW-0812">Transmembrane</keyword>
<comment type="subcellular location">
    <subcellularLocation>
        <location evidence="1">Cell membrane</location>
        <topology evidence="1">Multi-pass membrane protein</topology>
    </subcellularLocation>
</comment>
<evidence type="ECO:0000313" key="16">
    <source>
        <dbReference type="Proteomes" id="UP000568380"/>
    </source>
</evidence>
<evidence type="ECO:0000256" key="6">
    <source>
        <dbReference type="ARBA" id="ARBA00022847"/>
    </source>
</evidence>
<dbReference type="Proteomes" id="UP000568380">
    <property type="component" value="Unassembled WGS sequence"/>
</dbReference>
<dbReference type="GO" id="GO:0006814">
    <property type="term" value="P:sodium ion transport"/>
    <property type="evidence" value="ECO:0007669"/>
    <property type="project" value="UniProtKB-KW"/>
</dbReference>
<protein>
    <submittedName>
        <fullName evidence="15">SSS family solute:Na+ symporter</fullName>
    </submittedName>
</protein>
<dbReference type="RefSeq" id="WP_184961212.1">
    <property type="nucleotide sequence ID" value="NZ_JACHIN010000003.1"/>
</dbReference>
<feature type="transmembrane region" description="Helical" evidence="14">
    <location>
        <begin position="297"/>
        <end position="323"/>
    </location>
</feature>
<evidence type="ECO:0000256" key="8">
    <source>
        <dbReference type="ARBA" id="ARBA00023053"/>
    </source>
</evidence>
<dbReference type="PANTHER" id="PTHR48086">
    <property type="entry name" value="SODIUM/PROLINE SYMPORTER-RELATED"/>
    <property type="match status" value="1"/>
</dbReference>
<dbReference type="CDD" id="cd11474">
    <property type="entry name" value="SLC5sbd_CHT"/>
    <property type="match status" value="1"/>
</dbReference>
<keyword evidence="7 14" id="KW-1133">Transmembrane helix</keyword>
<feature type="transmembrane region" description="Helical" evidence="14">
    <location>
        <begin position="177"/>
        <end position="200"/>
    </location>
</feature>
<dbReference type="InterPro" id="IPR050277">
    <property type="entry name" value="Sodium:Solute_Symporter"/>
</dbReference>
<feature type="transmembrane region" description="Helical" evidence="14">
    <location>
        <begin position="253"/>
        <end position="277"/>
    </location>
</feature>
<keyword evidence="4" id="KW-1003">Cell membrane</keyword>
<keyword evidence="6" id="KW-0769">Symport</keyword>
<gene>
    <name evidence="15" type="ORF">HNR40_002890</name>
</gene>
<evidence type="ECO:0000256" key="5">
    <source>
        <dbReference type="ARBA" id="ARBA00022692"/>
    </source>
</evidence>
<feature type="transmembrane region" description="Helical" evidence="14">
    <location>
        <begin position="398"/>
        <end position="421"/>
    </location>
</feature>
<keyword evidence="8" id="KW-0915">Sodium</keyword>
<evidence type="ECO:0000256" key="3">
    <source>
        <dbReference type="ARBA" id="ARBA00022448"/>
    </source>
</evidence>
<feature type="transmembrane region" description="Helical" evidence="14">
    <location>
        <begin position="147"/>
        <end position="170"/>
    </location>
</feature>
<evidence type="ECO:0000256" key="7">
    <source>
        <dbReference type="ARBA" id="ARBA00022989"/>
    </source>
</evidence>
<dbReference type="Pfam" id="PF00474">
    <property type="entry name" value="SSF"/>
    <property type="match status" value="1"/>
</dbReference>
<keyword evidence="9" id="KW-0406">Ion transport</keyword>
<feature type="transmembrane region" description="Helical" evidence="14">
    <location>
        <begin position="220"/>
        <end position="241"/>
    </location>
</feature>
<dbReference type="InterPro" id="IPR038377">
    <property type="entry name" value="Na/Glc_symporter_sf"/>
</dbReference>